<dbReference type="RefSeq" id="WP_122962277.1">
    <property type="nucleotide sequence ID" value="NZ_BJMH01000021.1"/>
</dbReference>
<evidence type="ECO:0000256" key="6">
    <source>
        <dbReference type="SAM" id="Phobius"/>
    </source>
</evidence>
<evidence type="ECO:0000256" key="3">
    <source>
        <dbReference type="ARBA" id="ARBA00022692"/>
    </source>
</evidence>
<feature type="transmembrane region" description="Helical" evidence="6">
    <location>
        <begin position="93"/>
        <end position="111"/>
    </location>
</feature>
<feature type="transmembrane region" description="Helical" evidence="6">
    <location>
        <begin position="123"/>
        <end position="154"/>
    </location>
</feature>
<dbReference type="PANTHER" id="PTHR30238:SF6">
    <property type="entry name" value="TERC-LIKE PROTEIN"/>
    <property type="match status" value="1"/>
</dbReference>
<feature type="transmembrane region" description="Helical" evidence="6">
    <location>
        <begin position="261"/>
        <end position="278"/>
    </location>
</feature>
<accession>A0A4Y3PLU7</accession>
<evidence type="ECO:0000256" key="4">
    <source>
        <dbReference type="ARBA" id="ARBA00022989"/>
    </source>
</evidence>
<reference evidence="7 8" key="1">
    <citation type="submission" date="2019-06" db="EMBL/GenBank/DDBJ databases">
        <title>Whole genome shotgun sequence of Brevibacillus parabrevis NBRC 12334.</title>
        <authorList>
            <person name="Hosoyama A."/>
            <person name="Uohara A."/>
            <person name="Ohji S."/>
            <person name="Ichikawa N."/>
        </authorList>
    </citation>
    <scope>NUCLEOTIDE SEQUENCE [LARGE SCALE GENOMIC DNA]</scope>
    <source>
        <strain evidence="7 8">NBRC 12334</strain>
    </source>
</reference>
<proteinExistence type="inferred from homology"/>
<gene>
    <name evidence="7" type="ORF">BPA01_39040</name>
</gene>
<evidence type="ECO:0008006" key="9">
    <source>
        <dbReference type="Google" id="ProtNLM"/>
    </source>
</evidence>
<evidence type="ECO:0000256" key="2">
    <source>
        <dbReference type="ARBA" id="ARBA00007511"/>
    </source>
</evidence>
<feature type="transmembrane region" description="Helical" evidence="6">
    <location>
        <begin position="203"/>
        <end position="225"/>
    </location>
</feature>
<comment type="caution">
    <text evidence="7">The sequence shown here is derived from an EMBL/GenBank/DDBJ whole genome shotgun (WGS) entry which is preliminary data.</text>
</comment>
<dbReference type="STRING" id="54914.AV540_04025"/>
<evidence type="ECO:0000313" key="7">
    <source>
        <dbReference type="EMBL" id="GEB34324.1"/>
    </source>
</evidence>
<feature type="transmembrane region" description="Helical" evidence="6">
    <location>
        <begin position="30"/>
        <end position="54"/>
    </location>
</feature>
<evidence type="ECO:0000313" key="8">
    <source>
        <dbReference type="Proteomes" id="UP000316882"/>
    </source>
</evidence>
<dbReference type="InterPro" id="IPR005496">
    <property type="entry name" value="Integral_membrane_TerC"/>
</dbReference>
<dbReference type="Proteomes" id="UP000316882">
    <property type="component" value="Unassembled WGS sequence"/>
</dbReference>
<evidence type="ECO:0000256" key="1">
    <source>
        <dbReference type="ARBA" id="ARBA00004141"/>
    </source>
</evidence>
<keyword evidence="3 6" id="KW-0812">Transmembrane</keyword>
<dbReference type="PANTHER" id="PTHR30238">
    <property type="entry name" value="MEMBRANE BOUND PREDICTED REDOX MODULATOR"/>
    <property type="match status" value="1"/>
</dbReference>
<dbReference type="Pfam" id="PF03741">
    <property type="entry name" value="TerC"/>
    <property type="match status" value="2"/>
</dbReference>
<name>A0A4Y3PLU7_BREPA</name>
<feature type="transmembrane region" description="Helical" evidence="6">
    <location>
        <begin position="237"/>
        <end position="255"/>
    </location>
</feature>
<protein>
    <recommendedName>
        <fullName evidence="9">Membrane protein YceF</fullName>
    </recommendedName>
</protein>
<keyword evidence="4 6" id="KW-1133">Transmembrane helix</keyword>
<dbReference type="EMBL" id="BJMH01000021">
    <property type="protein sequence ID" value="GEB34324.1"/>
    <property type="molecule type" value="Genomic_DNA"/>
</dbReference>
<dbReference type="GeneID" id="87610537"/>
<comment type="similarity">
    <text evidence="2">Belongs to the TerC family.</text>
</comment>
<dbReference type="GO" id="GO:0016020">
    <property type="term" value="C:membrane"/>
    <property type="evidence" value="ECO:0007669"/>
    <property type="project" value="UniProtKB-SubCell"/>
</dbReference>
<comment type="subcellular location">
    <subcellularLocation>
        <location evidence="1">Membrane</location>
        <topology evidence="1">Multi-pass membrane protein</topology>
    </subcellularLocation>
</comment>
<evidence type="ECO:0000256" key="5">
    <source>
        <dbReference type="ARBA" id="ARBA00023136"/>
    </source>
</evidence>
<keyword evidence="5 6" id="KW-0472">Membrane</keyword>
<keyword evidence="8" id="KW-1185">Reference proteome</keyword>
<organism evidence="7 8">
    <name type="scientific">Brevibacillus parabrevis</name>
    <dbReference type="NCBI Taxonomy" id="54914"/>
    <lineage>
        <taxon>Bacteria</taxon>
        <taxon>Bacillati</taxon>
        <taxon>Bacillota</taxon>
        <taxon>Bacilli</taxon>
        <taxon>Bacillales</taxon>
        <taxon>Paenibacillaceae</taxon>
        <taxon>Brevibacillus</taxon>
    </lineage>
</organism>
<sequence>MEFLNGLIETYSSFFSWEVLQGVLTNPANWTIILSLVILEGLLSADNALVLAVMVNHLPEKQKKRALFYGLLGAYLFRFLAIGLGVFLVKMTAIKVMGALYLLKIAADYFVGENEKAQKAINVLLYLGMAACLYFIPILAVQILGGLLIVWLLYRVFKSGNDDEPEIENKGKGFWKTVLAVEMMDIAFSIDSVLAAFGVSNQVWVLFLGGILGVLMMRGVAQIFLKLIARIPEFETTAFVLIALISVKMFLGAAGFHIESYIFFGVLVLTFLATFIVHRAKKRKHGDQDASKDKVAETA</sequence>
<dbReference type="AlphaFoldDB" id="A0A4Y3PLU7"/>
<feature type="transmembrane region" description="Helical" evidence="6">
    <location>
        <begin position="66"/>
        <end position="87"/>
    </location>
</feature>